<protein>
    <recommendedName>
        <fullName evidence="3">ParB/Sulfiredoxin domain-containing protein</fullName>
    </recommendedName>
</protein>
<evidence type="ECO:0008006" key="3">
    <source>
        <dbReference type="Google" id="ProtNLM"/>
    </source>
</evidence>
<evidence type="ECO:0000313" key="2">
    <source>
        <dbReference type="Proteomes" id="UP000656548"/>
    </source>
</evidence>
<dbReference type="RefSeq" id="WP_192746167.1">
    <property type="nucleotide sequence ID" value="NZ_JADBEJ010000005.1"/>
</dbReference>
<gene>
    <name evidence="1" type="ORF">H4W30_006471</name>
</gene>
<comment type="caution">
    <text evidence="1">The sequence shown here is derived from an EMBL/GenBank/DDBJ whole genome shotgun (WGS) entry which is preliminary data.</text>
</comment>
<dbReference type="EMBL" id="JADBEJ010000005">
    <property type="protein sequence ID" value="MBE1579411.1"/>
    <property type="molecule type" value="Genomic_DNA"/>
</dbReference>
<sequence>MDTSAFELIFGDGGIRARLDWRRVHDECVVEERYSRSRKELGELCTVWYADESGRDTGYAHQGARPLRVSEVAITEASWPRARASMIATLRREFGRAGRPVQLALPGYRAGDEVVLLDGNHRAAAAYLADVDTRLLLYILCGPTDSGMLPDLRHYSR</sequence>
<dbReference type="Proteomes" id="UP000656548">
    <property type="component" value="Unassembled WGS sequence"/>
</dbReference>
<evidence type="ECO:0000313" key="1">
    <source>
        <dbReference type="EMBL" id="MBE1579411.1"/>
    </source>
</evidence>
<accession>A0ABR9LFF6</accession>
<name>A0ABR9LFF6_9PSEU</name>
<keyword evidence="2" id="KW-1185">Reference proteome</keyword>
<proteinExistence type="predicted"/>
<reference evidence="1 2" key="1">
    <citation type="submission" date="2020-10" db="EMBL/GenBank/DDBJ databases">
        <title>Sequencing the genomes of 1000 actinobacteria strains.</title>
        <authorList>
            <person name="Klenk H.-P."/>
        </authorList>
    </citation>
    <scope>NUCLEOTIDE SEQUENCE [LARGE SCALE GENOMIC DNA]</scope>
    <source>
        <strain evidence="1 2">DSM 46661</strain>
    </source>
</reference>
<organism evidence="1 2">
    <name type="scientific">Amycolatopsis roodepoortensis</name>
    <dbReference type="NCBI Taxonomy" id="700274"/>
    <lineage>
        <taxon>Bacteria</taxon>
        <taxon>Bacillati</taxon>
        <taxon>Actinomycetota</taxon>
        <taxon>Actinomycetes</taxon>
        <taxon>Pseudonocardiales</taxon>
        <taxon>Pseudonocardiaceae</taxon>
        <taxon>Amycolatopsis</taxon>
    </lineage>
</organism>